<dbReference type="KEGG" id="pcw:110220927"/>
<organism evidence="8 9">
    <name type="scientific">Phascolarctos cinereus</name>
    <name type="common">Koala</name>
    <dbReference type="NCBI Taxonomy" id="38626"/>
    <lineage>
        <taxon>Eukaryota</taxon>
        <taxon>Metazoa</taxon>
        <taxon>Chordata</taxon>
        <taxon>Craniata</taxon>
        <taxon>Vertebrata</taxon>
        <taxon>Euteleostomi</taxon>
        <taxon>Mammalia</taxon>
        <taxon>Metatheria</taxon>
        <taxon>Diprotodontia</taxon>
        <taxon>Phascolarctidae</taxon>
        <taxon>Phascolarctos</taxon>
    </lineage>
</organism>
<keyword evidence="4 7" id="KW-0812">Transmembrane</keyword>
<feature type="transmembrane region" description="Helical" evidence="7">
    <location>
        <begin position="300"/>
        <end position="317"/>
    </location>
</feature>
<feature type="transmembrane region" description="Helical" evidence="7">
    <location>
        <begin position="276"/>
        <end position="294"/>
    </location>
</feature>
<evidence type="ECO:0000256" key="2">
    <source>
        <dbReference type="ARBA" id="ARBA00009976"/>
    </source>
</evidence>
<name>A0A6P5LXF4_PHACI</name>
<dbReference type="RefSeq" id="XP_020860884.1">
    <property type="nucleotide sequence ID" value="XM_021005225.1"/>
</dbReference>
<protein>
    <submittedName>
        <fullName evidence="9">Probable UDP-sugar transporter protein SLC35A4</fullName>
    </submittedName>
</protein>
<dbReference type="Pfam" id="PF04142">
    <property type="entry name" value="Nuc_sug_transp"/>
    <property type="match status" value="1"/>
</dbReference>
<dbReference type="AlphaFoldDB" id="A0A6P5LXF4"/>
<evidence type="ECO:0000256" key="4">
    <source>
        <dbReference type="ARBA" id="ARBA00022692"/>
    </source>
</evidence>
<keyword evidence="6 7" id="KW-0472">Membrane</keyword>
<dbReference type="GO" id="GO:0015165">
    <property type="term" value="F:pyrimidine nucleotide-sugar transmembrane transporter activity"/>
    <property type="evidence" value="ECO:0007669"/>
    <property type="project" value="InterPro"/>
</dbReference>
<dbReference type="PANTHER" id="PTHR10231">
    <property type="entry name" value="NUCLEOTIDE-SUGAR TRANSMEMBRANE TRANSPORTER"/>
    <property type="match status" value="1"/>
</dbReference>
<keyword evidence="3" id="KW-0762">Sugar transport</keyword>
<dbReference type="Proteomes" id="UP000515140">
    <property type="component" value="Unplaced"/>
</dbReference>
<feature type="transmembrane region" description="Helical" evidence="7">
    <location>
        <begin position="143"/>
        <end position="161"/>
    </location>
</feature>
<evidence type="ECO:0000313" key="8">
    <source>
        <dbReference type="Proteomes" id="UP000515140"/>
    </source>
</evidence>
<evidence type="ECO:0000313" key="9">
    <source>
        <dbReference type="RefSeq" id="XP_020860884.1"/>
    </source>
</evidence>
<dbReference type="CTD" id="113829"/>
<keyword evidence="5 7" id="KW-1133">Transmembrane helix</keyword>
<sequence>MNVEEGGIPGIGRPSQARWVLMLLLSTTMYGAHAPLLALCRIDGRVPFRPSSAVLWTELTKLLLSACSLMARRQPRLWDTPPWRQAAPFALSALLYGANNNLVIHLQRYMDPSTYQVMSNLKIGSTALLYCLCLNRRLSARQALALLLLTGAGACYAAAGLQDPQGLLPPPPAAAMPLHVTPLGLLLLLLYCLISGLSSVYTELLMKRQHLPLALQNLFLYSFGVLMNLGLYVGGGPGPGLLEGFSAWAGLVVLSQALNGLLMSAIMKHGSSITRLFVVSSSLIVNAVLSAALLHLQLTAAFFLALLLIGLAVHLYYGGW</sequence>
<keyword evidence="8" id="KW-1185">Reference proteome</keyword>
<dbReference type="FunCoup" id="A0A6P5LXF4">
    <property type="interactions" value="510"/>
</dbReference>
<evidence type="ECO:0000256" key="7">
    <source>
        <dbReference type="SAM" id="Phobius"/>
    </source>
</evidence>
<evidence type="ECO:0000256" key="6">
    <source>
        <dbReference type="ARBA" id="ARBA00023136"/>
    </source>
</evidence>
<dbReference type="InterPro" id="IPR007271">
    <property type="entry name" value="Nuc_sug_transpt"/>
</dbReference>
<dbReference type="InterPro" id="IPR037185">
    <property type="entry name" value="EmrE-like"/>
</dbReference>
<dbReference type="GO" id="GO:0000139">
    <property type="term" value="C:Golgi membrane"/>
    <property type="evidence" value="ECO:0007669"/>
    <property type="project" value="UniProtKB-SubCell"/>
</dbReference>
<proteinExistence type="inferred from homology"/>
<feature type="transmembrane region" description="Helical" evidence="7">
    <location>
        <begin position="19"/>
        <end position="40"/>
    </location>
</feature>
<comment type="subcellular location">
    <subcellularLocation>
        <location evidence="1">Golgi apparatus membrane</location>
        <topology evidence="1">Multi-pass membrane protein</topology>
    </subcellularLocation>
</comment>
<evidence type="ECO:0000256" key="5">
    <source>
        <dbReference type="ARBA" id="ARBA00022989"/>
    </source>
</evidence>
<evidence type="ECO:0000256" key="3">
    <source>
        <dbReference type="ARBA" id="ARBA00022597"/>
    </source>
</evidence>
<dbReference type="InParanoid" id="A0A6P5LXF4"/>
<dbReference type="GeneID" id="110220927"/>
<feature type="transmembrane region" description="Helical" evidence="7">
    <location>
        <begin position="181"/>
        <end position="201"/>
    </location>
</feature>
<keyword evidence="3" id="KW-0813">Transport</keyword>
<dbReference type="PIRSF" id="PIRSF005799">
    <property type="entry name" value="UDP-gal_transpt"/>
    <property type="match status" value="1"/>
</dbReference>
<gene>
    <name evidence="9" type="primary">SLC35A4</name>
</gene>
<dbReference type="SUPFAM" id="SSF103481">
    <property type="entry name" value="Multidrug resistance efflux transporter EmrE"/>
    <property type="match status" value="1"/>
</dbReference>
<reference evidence="9" key="1">
    <citation type="submission" date="2025-08" db="UniProtKB">
        <authorList>
            <consortium name="RefSeq"/>
        </authorList>
    </citation>
    <scope>IDENTIFICATION</scope>
    <source>
        <tissue evidence="9">Spleen</tissue>
    </source>
</reference>
<accession>A0A6P5LXF4</accession>
<evidence type="ECO:0000256" key="1">
    <source>
        <dbReference type="ARBA" id="ARBA00004653"/>
    </source>
</evidence>
<dbReference type="OMA" id="SSCVVMI"/>
<feature type="transmembrane region" description="Helical" evidence="7">
    <location>
        <begin position="245"/>
        <end position="264"/>
    </location>
</feature>
<feature type="transmembrane region" description="Helical" evidence="7">
    <location>
        <begin position="213"/>
        <end position="233"/>
    </location>
</feature>
<comment type="similarity">
    <text evidence="2">Belongs to the nucleotide-sugar transporter family. SLC35A subfamily.</text>
</comment>